<dbReference type="PANTHER" id="PTHR23502:SF60">
    <property type="entry name" value="MAJOR FACILITATOR SUPERFAMILY (MFS) PROFILE DOMAIN-CONTAINING PROTEIN-RELATED"/>
    <property type="match status" value="1"/>
</dbReference>
<dbReference type="OrthoDB" id="6770063at2759"/>
<sequence length="531" mass="57428">MADNHDASRLEQGVNKDSEKSKTANGKGDFLNVIETEIAEGATLVPTDNNNSINEEEKEEIKEKNPNVVDWDGPNDPGHPLNWSNKKKWGAMGVVGLMCFVSPFASTLPAPALPQLAMQFGITDSTVAALCVSIFILAYAVGPLVASPASELYGRTPVYISFFVIFLAFNIGSALAKTTAQFIVFRFFAGIGGSAAITVAAGSAVDLFNPEERGKAMAIVSMGPLIGPIIGPVIGGFMAERVGVQWALWLLAILSGVVLIFALIFLRETNAEVVLKQRVGKMRKESGNDKLITIYEAAHGAKTARQIFVLNMSRAAVLFFTDPSCMIIGIYMAIAYGYLYLLFVTFGTIFQVGYGQSTEIAGLHYLAPGLGQFVGAIFSALSIDRVYIYLTKRNNGVGKPEFRVPLMVLSSILMPAGLFIYGWCGQYHTHWIFLDIGVFIFGFGILTSFLALNTYLMDSFKYAASAVAATTVARSIAGAFFPLFGQAMFDHLGLGWGNSLLGFVALVLGTVYPAFLWYYGPAIRARGKSNR</sequence>
<feature type="transmembrane region" description="Helical" evidence="6">
    <location>
        <begin position="158"/>
        <end position="176"/>
    </location>
</feature>
<feature type="region of interest" description="Disordered" evidence="5">
    <location>
        <begin position="1"/>
        <end position="29"/>
    </location>
</feature>
<evidence type="ECO:0000256" key="1">
    <source>
        <dbReference type="ARBA" id="ARBA00004141"/>
    </source>
</evidence>
<dbReference type="GO" id="GO:0005886">
    <property type="term" value="C:plasma membrane"/>
    <property type="evidence" value="ECO:0007669"/>
    <property type="project" value="TreeGrafter"/>
</dbReference>
<gene>
    <name evidence="8" type="ORF">M408DRAFT_330676</name>
</gene>
<dbReference type="InterPro" id="IPR036259">
    <property type="entry name" value="MFS_trans_sf"/>
</dbReference>
<feature type="transmembrane region" description="Helical" evidence="6">
    <location>
        <begin position="496"/>
        <end position="519"/>
    </location>
</feature>
<evidence type="ECO:0000256" key="5">
    <source>
        <dbReference type="SAM" id="MobiDB-lite"/>
    </source>
</evidence>
<dbReference type="SUPFAM" id="SSF103473">
    <property type="entry name" value="MFS general substrate transporter"/>
    <property type="match status" value="1"/>
</dbReference>
<evidence type="ECO:0000313" key="8">
    <source>
        <dbReference type="EMBL" id="KIM26316.1"/>
    </source>
</evidence>
<dbReference type="EMBL" id="KN824307">
    <property type="protein sequence ID" value="KIM26316.1"/>
    <property type="molecule type" value="Genomic_DNA"/>
</dbReference>
<evidence type="ECO:0000256" key="6">
    <source>
        <dbReference type="SAM" id="Phobius"/>
    </source>
</evidence>
<name>A0A0C3B493_SERVB</name>
<feature type="compositionally biased region" description="Basic and acidic residues" evidence="5">
    <location>
        <begin position="1"/>
        <end position="22"/>
    </location>
</feature>
<feature type="domain" description="Major facilitator superfamily (MFS) profile" evidence="7">
    <location>
        <begin position="91"/>
        <end position="524"/>
    </location>
</feature>
<feature type="transmembrane region" description="Helical" evidence="6">
    <location>
        <begin position="126"/>
        <end position="146"/>
    </location>
</feature>
<organism evidence="8 9">
    <name type="scientific">Serendipita vermifera MAFF 305830</name>
    <dbReference type="NCBI Taxonomy" id="933852"/>
    <lineage>
        <taxon>Eukaryota</taxon>
        <taxon>Fungi</taxon>
        <taxon>Dikarya</taxon>
        <taxon>Basidiomycota</taxon>
        <taxon>Agaricomycotina</taxon>
        <taxon>Agaricomycetes</taxon>
        <taxon>Sebacinales</taxon>
        <taxon>Serendipitaceae</taxon>
        <taxon>Serendipita</taxon>
    </lineage>
</organism>
<dbReference type="InterPro" id="IPR011701">
    <property type="entry name" value="MFS"/>
</dbReference>
<feature type="transmembrane region" description="Helical" evidence="6">
    <location>
        <begin position="370"/>
        <end position="390"/>
    </location>
</feature>
<feature type="transmembrane region" description="Helical" evidence="6">
    <location>
        <begin position="402"/>
        <end position="423"/>
    </location>
</feature>
<proteinExistence type="predicted"/>
<keyword evidence="9" id="KW-1185">Reference proteome</keyword>
<dbReference type="AlphaFoldDB" id="A0A0C3B493"/>
<evidence type="ECO:0000313" key="9">
    <source>
        <dbReference type="Proteomes" id="UP000054097"/>
    </source>
</evidence>
<protein>
    <recommendedName>
        <fullName evidence="7">Major facilitator superfamily (MFS) profile domain-containing protein</fullName>
    </recommendedName>
</protein>
<keyword evidence="3 6" id="KW-1133">Transmembrane helix</keyword>
<feature type="transmembrane region" description="Helical" evidence="6">
    <location>
        <begin position="182"/>
        <end position="204"/>
    </location>
</feature>
<dbReference type="PROSITE" id="PS50850">
    <property type="entry name" value="MFS"/>
    <property type="match status" value="1"/>
</dbReference>
<dbReference type="HOGENOM" id="CLU_008455_1_1_1"/>
<dbReference type="STRING" id="933852.A0A0C3B493"/>
<keyword evidence="2 6" id="KW-0812">Transmembrane</keyword>
<dbReference type="PANTHER" id="PTHR23502">
    <property type="entry name" value="MAJOR FACILITATOR SUPERFAMILY"/>
    <property type="match status" value="1"/>
</dbReference>
<dbReference type="InterPro" id="IPR020846">
    <property type="entry name" value="MFS_dom"/>
</dbReference>
<dbReference type="CDD" id="cd17323">
    <property type="entry name" value="MFS_Tpo1_MDR_like"/>
    <property type="match status" value="1"/>
</dbReference>
<dbReference type="Gene3D" id="1.20.1250.20">
    <property type="entry name" value="MFS general substrate transporter like domains"/>
    <property type="match status" value="1"/>
</dbReference>
<reference evidence="9" key="2">
    <citation type="submission" date="2015-01" db="EMBL/GenBank/DDBJ databases">
        <title>Evolutionary Origins and Diversification of the Mycorrhizal Mutualists.</title>
        <authorList>
            <consortium name="DOE Joint Genome Institute"/>
            <consortium name="Mycorrhizal Genomics Consortium"/>
            <person name="Kohler A."/>
            <person name="Kuo A."/>
            <person name="Nagy L.G."/>
            <person name="Floudas D."/>
            <person name="Copeland A."/>
            <person name="Barry K.W."/>
            <person name="Cichocki N."/>
            <person name="Veneault-Fourrey C."/>
            <person name="LaButti K."/>
            <person name="Lindquist E.A."/>
            <person name="Lipzen A."/>
            <person name="Lundell T."/>
            <person name="Morin E."/>
            <person name="Murat C."/>
            <person name="Riley R."/>
            <person name="Ohm R."/>
            <person name="Sun H."/>
            <person name="Tunlid A."/>
            <person name="Henrissat B."/>
            <person name="Grigoriev I.V."/>
            <person name="Hibbett D.S."/>
            <person name="Martin F."/>
        </authorList>
    </citation>
    <scope>NUCLEOTIDE SEQUENCE [LARGE SCALE GENOMIC DNA]</scope>
    <source>
        <strain evidence="9">MAFF 305830</strain>
    </source>
</reference>
<comment type="subcellular location">
    <subcellularLocation>
        <location evidence="1">Membrane</location>
        <topology evidence="1">Multi-pass membrane protein</topology>
    </subcellularLocation>
</comment>
<dbReference type="Pfam" id="PF07690">
    <property type="entry name" value="MFS_1"/>
    <property type="match status" value="1"/>
</dbReference>
<dbReference type="FunFam" id="1.20.1250.20:FF:000011">
    <property type="entry name" value="MFS multidrug transporter, putative"/>
    <property type="match status" value="1"/>
</dbReference>
<accession>A0A0C3B493</accession>
<dbReference type="GO" id="GO:0022857">
    <property type="term" value="F:transmembrane transporter activity"/>
    <property type="evidence" value="ECO:0007669"/>
    <property type="project" value="InterPro"/>
</dbReference>
<reference evidence="8 9" key="1">
    <citation type="submission" date="2014-04" db="EMBL/GenBank/DDBJ databases">
        <authorList>
            <consortium name="DOE Joint Genome Institute"/>
            <person name="Kuo A."/>
            <person name="Zuccaro A."/>
            <person name="Kohler A."/>
            <person name="Nagy L.G."/>
            <person name="Floudas D."/>
            <person name="Copeland A."/>
            <person name="Barry K.W."/>
            <person name="Cichocki N."/>
            <person name="Veneault-Fourrey C."/>
            <person name="LaButti K."/>
            <person name="Lindquist E.A."/>
            <person name="Lipzen A."/>
            <person name="Lundell T."/>
            <person name="Morin E."/>
            <person name="Murat C."/>
            <person name="Sun H."/>
            <person name="Tunlid A."/>
            <person name="Henrissat B."/>
            <person name="Grigoriev I.V."/>
            <person name="Hibbett D.S."/>
            <person name="Martin F."/>
            <person name="Nordberg H.P."/>
            <person name="Cantor M.N."/>
            <person name="Hua S.X."/>
        </authorList>
    </citation>
    <scope>NUCLEOTIDE SEQUENCE [LARGE SCALE GENOMIC DNA]</scope>
    <source>
        <strain evidence="8 9">MAFF 305830</strain>
    </source>
</reference>
<feature type="transmembrane region" description="Helical" evidence="6">
    <location>
        <begin position="89"/>
        <end position="106"/>
    </location>
</feature>
<feature type="transmembrane region" description="Helical" evidence="6">
    <location>
        <begin position="216"/>
        <end position="234"/>
    </location>
</feature>
<evidence type="ECO:0000256" key="3">
    <source>
        <dbReference type="ARBA" id="ARBA00022989"/>
    </source>
</evidence>
<feature type="transmembrane region" description="Helical" evidence="6">
    <location>
        <begin position="464"/>
        <end position="484"/>
    </location>
</feature>
<evidence type="ECO:0000259" key="7">
    <source>
        <dbReference type="PROSITE" id="PS50850"/>
    </source>
</evidence>
<feature type="transmembrane region" description="Helical" evidence="6">
    <location>
        <begin position="429"/>
        <end position="452"/>
    </location>
</feature>
<evidence type="ECO:0000256" key="4">
    <source>
        <dbReference type="ARBA" id="ARBA00023136"/>
    </source>
</evidence>
<evidence type="ECO:0000256" key="2">
    <source>
        <dbReference type="ARBA" id="ARBA00022692"/>
    </source>
</evidence>
<feature type="region of interest" description="Disordered" evidence="5">
    <location>
        <begin position="42"/>
        <end position="77"/>
    </location>
</feature>
<dbReference type="Proteomes" id="UP000054097">
    <property type="component" value="Unassembled WGS sequence"/>
</dbReference>
<feature type="transmembrane region" description="Helical" evidence="6">
    <location>
        <begin position="328"/>
        <end position="350"/>
    </location>
</feature>
<feature type="transmembrane region" description="Helical" evidence="6">
    <location>
        <begin position="246"/>
        <end position="266"/>
    </location>
</feature>
<keyword evidence="4 6" id="KW-0472">Membrane</keyword>